<reference evidence="4" key="1">
    <citation type="submission" date="2018-05" db="EMBL/GenBank/DDBJ databases">
        <authorList>
            <person name="Deangelis K."/>
            <person name="Huntemann M."/>
            <person name="Clum A."/>
            <person name="Pillay M."/>
            <person name="Palaniappan K."/>
            <person name="Varghese N."/>
            <person name="Mikhailova N."/>
            <person name="Stamatis D."/>
            <person name="Reddy T."/>
            <person name="Daum C."/>
            <person name="Shapiro N."/>
            <person name="Ivanova N."/>
            <person name="Kyrpides N."/>
            <person name="Woyke T."/>
        </authorList>
    </citation>
    <scope>NUCLEOTIDE SEQUENCE [LARGE SCALE GENOMIC DNA]</scope>
    <source>
        <strain evidence="4">GAS496</strain>
    </source>
</reference>
<evidence type="ECO:0000256" key="1">
    <source>
        <dbReference type="SAM" id="MobiDB-lite"/>
    </source>
</evidence>
<name>A0A318I2P5_9MYCO</name>
<keyword evidence="2" id="KW-0732">Signal</keyword>
<gene>
    <name evidence="3" type="ORF">C8E89_101129</name>
</gene>
<dbReference type="RefSeq" id="WP_146220953.1">
    <property type="nucleotide sequence ID" value="NZ_QJJU01000001.1"/>
</dbReference>
<evidence type="ECO:0000313" key="3">
    <source>
        <dbReference type="EMBL" id="PXX12981.1"/>
    </source>
</evidence>
<dbReference type="EMBL" id="QJJU01000001">
    <property type="protein sequence ID" value="PXX12981.1"/>
    <property type="molecule type" value="Genomic_DNA"/>
</dbReference>
<dbReference type="Proteomes" id="UP000247781">
    <property type="component" value="Unassembled WGS sequence"/>
</dbReference>
<accession>A0A318I2P5</accession>
<sequence length="382" mass="39897">MIAKSMLAVVTVAATALALTTGCDSERNTPASTSTAAPPTTTVAQPPPTIRASCETAVPASWREVIDTSELNTGGVSTVPGIVTRAGEVTAARDNGDTRDVLLIGADRSITELYAVPDPNLNDAQVVAMDDRWIVIGVIRIPRNSNGVLPGLTRVDVIDRQGGAVRTITQESEEDYGAGRNAIDSVAMFDGKVYWITRAAYSDETGKVSSYDLGTGAVADVALGPGYDVRTTAAGLIWDVEGRRAELKIPGSIPAPVAEALGMNRDRLTLATDGTAYAWLTGVDQGGTGVAWWSPQTGLVRVTGEVVSVKNSLPPVYVAGPYVVIGKGRQESDTGETVVDTRSGAVTYLRDYITGADGGTIALHLRQSPGVVRSDALQPLAC</sequence>
<proteinExistence type="predicted"/>
<dbReference type="AlphaFoldDB" id="A0A318I2P5"/>
<feature type="chain" id="PRO_5039325684" evidence="2">
    <location>
        <begin position="19"/>
        <end position="382"/>
    </location>
</feature>
<evidence type="ECO:0000313" key="4">
    <source>
        <dbReference type="Proteomes" id="UP000247781"/>
    </source>
</evidence>
<comment type="caution">
    <text evidence="3">The sequence shown here is derived from an EMBL/GenBank/DDBJ whole genome shotgun (WGS) entry which is preliminary data.</text>
</comment>
<dbReference type="OrthoDB" id="4607163at2"/>
<keyword evidence="4" id="KW-1185">Reference proteome</keyword>
<dbReference type="PROSITE" id="PS51257">
    <property type="entry name" value="PROKAR_LIPOPROTEIN"/>
    <property type="match status" value="1"/>
</dbReference>
<evidence type="ECO:0000256" key="2">
    <source>
        <dbReference type="SAM" id="SignalP"/>
    </source>
</evidence>
<reference evidence="3 4" key="2">
    <citation type="submission" date="2018-06" db="EMBL/GenBank/DDBJ databases">
        <title>Sequencing of bacterial isolates from soil warming experiment in Harvard Forest, Massachusetts, USA.</title>
        <authorList>
            <person name="Deangelis K.PhD."/>
        </authorList>
    </citation>
    <scope>NUCLEOTIDE SEQUENCE [LARGE SCALE GENOMIC DNA]</scope>
    <source>
        <strain evidence="3 4">GAS496</strain>
    </source>
</reference>
<feature type="signal peptide" evidence="2">
    <location>
        <begin position="1"/>
        <end position="18"/>
    </location>
</feature>
<feature type="region of interest" description="Disordered" evidence="1">
    <location>
        <begin position="23"/>
        <end position="48"/>
    </location>
</feature>
<organism evidence="3 4">
    <name type="scientific">Mycolicibacterium moriokaense</name>
    <dbReference type="NCBI Taxonomy" id="39691"/>
    <lineage>
        <taxon>Bacteria</taxon>
        <taxon>Bacillati</taxon>
        <taxon>Actinomycetota</taxon>
        <taxon>Actinomycetes</taxon>
        <taxon>Mycobacteriales</taxon>
        <taxon>Mycobacteriaceae</taxon>
        <taxon>Mycolicibacterium</taxon>
    </lineage>
</organism>
<feature type="compositionally biased region" description="Low complexity" evidence="1">
    <location>
        <begin position="29"/>
        <end position="44"/>
    </location>
</feature>
<protein>
    <submittedName>
        <fullName evidence="3">Uncharacterized protein</fullName>
    </submittedName>
</protein>